<name>A0ABS3Z5S4_9BACT</name>
<keyword evidence="2" id="KW-1185">Reference proteome</keyword>
<protein>
    <submittedName>
        <fullName evidence="1">Uncharacterized protein</fullName>
    </submittedName>
</protein>
<proteinExistence type="predicted"/>
<gene>
    <name evidence="1" type="ORF">J7I42_34845</name>
</gene>
<reference evidence="1 2" key="1">
    <citation type="submission" date="2021-03" db="EMBL/GenBank/DDBJ databases">
        <title>Assistant Professor.</title>
        <authorList>
            <person name="Huq M.A."/>
        </authorList>
    </citation>
    <scope>NUCLEOTIDE SEQUENCE [LARGE SCALE GENOMIC DNA]</scope>
    <source>
        <strain evidence="1 2">MAH-29</strain>
    </source>
</reference>
<sequence length="128" mass="14619">MEWITHVYDCTGNLIFIDQIIVDANKKPIELYLDQYLHIVEAVSAPTLIFELNKKCPTRYYYCAAKHLTKPVLIGANIKNGTWKVKEYMEDPSASLLLTLLKQHLLDGGITIYMENGIEDKSLGNLFI</sequence>
<evidence type="ECO:0000313" key="1">
    <source>
        <dbReference type="EMBL" id="MBO9205521.1"/>
    </source>
</evidence>
<dbReference type="Proteomes" id="UP000677244">
    <property type="component" value="Unassembled WGS sequence"/>
</dbReference>
<accession>A0ABS3Z5S4</accession>
<evidence type="ECO:0000313" key="2">
    <source>
        <dbReference type="Proteomes" id="UP000677244"/>
    </source>
</evidence>
<comment type="caution">
    <text evidence="1">The sequence shown here is derived from an EMBL/GenBank/DDBJ whole genome shotgun (WGS) entry which is preliminary data.</text>
</comment>
<dbReference type="RefSeq" id="WP_209145161.1">
    <property type="nucleotide sequence ID" value="NZ_JAGHKO010000024.1"/>
</dbReference>
<organism evidence="1 2">
    <name type="scientific">Niastella soli</name>
    <dbReference type="NCBI Taxonomy" id="2821487"/>
    <lineage>
        <taxon>Bacteria</taxon>
        <taxon>Pseudomonadati</taxon>
        <taxon>Bacteroidota</taxon>
        <taxon>Chitinophagia</taxon>
        <taxon>Chitinophagales</taxon>
        <taxon>Chitinophagaceae</taxon>
        <taxon>Niastella</taxon>
    </lineage>
</organism>
<dbReference type="EMBL" id="JAGHKO010000024">
    <property type="protein sequence ID" value="MBO9205521.1"/>
    <property type="molecule type" value="Genomic_DNA"/>
</dbReference>